<accession>A0ABP1GH39</accession>
<sequence length="265" mass="29930">MGGLCDNIEAPNKLFFKNYKELEDNMRLSGVETLQTALFIDFSKSNNWTGEKTYGFSLHDKNQQLTPYEAVLKTLAPILKNFDDDDLYPVFRFGCMETKDQTVVPLLFPQQQDPHFNGMQTVCDAYRQALNFVTFSGPTTLAPAITQGISICKAYQAQGNKQQVILIIITDGDVADEVRDCKAVCDASNYPISICVIGVGDGPFDKMERFDDLKKGRKFDNFHFTDFTEFMKKAQRMENPELQFAAEIFVEIGAQFKAMTKLGVL</sequence>
<comment type="caution">
    <text evidence="2">The sequence shown here is derived from an EMBL/GenBank/DDBJ whole genome shotgun (WGS) entry which is preliminary data.</text>
</comment>
<dbReference type="Proteomes" id="UP001642409">
    <property type="component" value="Unassembled WGS sequence"/>
</dbReference>
<organism evidence="2 3">
    <name type="scientific">Hexamita inflata</name>
    <dbReference type="NCBI Taxonomy" id="28002"/>
    <lineage>
        <taxon>Eukaryota</taxon>
        <taxon>Metamonada</taxon>
        <taxon>Diplomonadida</taxon>
        <taxon>Hexamitidae</taxon>
        <taxon>Hexamitinae</taxon>
        <taxon>Hexamita</taxon>
    </lineage>
</organism>
<dbReference type="SMART" id="SM00327">
    <property type="entry name" value="VWA"/>
    <property type="match status" value="1"/>
</dbReference>
<dbReference type="Pfam" id="PF07002">
    <property type="entry name" value="Copine"/>
    <property type="match status" value="1"/>
</dbReference>
<dbReference type="InterPro" id="IPR052079">
    <property type="entry name" value="E3_ligase/Copine_domain"/>
</dbReference>
<name>A0ABP1GH39_9EUKA</name>
<evidence type="ECO:0000313" key="3">
    <source>
        <dbReference type="Proteomes" id="UP001642409"/>
    </source>
</evidence>
<dbReference type="InterPro" id="IPR010734">
    <property type="entry name" value="Copine_C"/>
</dbReference>
<evidence type="ECO:0000259" key="1">
    <source>
        <dbReference type="PROSITE" id="PS50234"/>
    </source>
</evidence>
<dbReference type="PANTHER" id="PTHR45751">
    <property type="entry name" value="COPINE FAMILY PROTEIN 1"/>
    <property type="match status" value="1"/>
</dbReference>
<proteinExistence type="predicted"/>
<dbReference type="InterPro" id="IPR036465">
    <property type="entry name" value="vWFA_dom_sf"/>
</dbReference>
<dbReference type="PANTHER" id="PTHR45751:SF11">
    <property type="entry name" value="COPINE FAMILY PROTEIN 2"/>
    <property type="match status" value="1"/>
</dbReference>
<gene>
    <name evidence="2" type="ORF">HINF_LOCUS1348</name>
</gene>
<feature type="domain" description="VWFA" evidence="1">
    <location>
        <begin position="35"/>
        <end position="248"/>
    </location>
</feature>
<evidence type="ECO:0000313" key="2">
    <source>
        <dbReference type="EMBL" id="CAL5971408.1"/>
    </source>
</evidence>
<dbReference type="PROSITE" id="PS50234">
    <property type="entry name" value="VWFA"/>
    <property type="match status" value="1"/>
</dbReference>
<reference evidence="2 3" key="1">
    <citation type="submission" date="2024-07" db="EMBL/GenBank/DDBJ databases">
        <authorList>
            <person name="Akdeniz Z."/>
        </authorList>
    </citation>
    <scope>NUCLEOTIDE SEQUENCE [LARGE SCALE GENOMIC DNA]</scope>
</reference>
<protein>
    <submittedName>
        <fullName evidence="2">Copine_I</fullName>
    </submittedName>
</protein>
<dbReference type="Gene3D" id="3.40.50.410">
    <property type="entry name" value="von Willebrand factor, type A domain"/>
    <property type="match status" value="1"/>
</dbReference>
<dbReference type="SUPFAM" id="SSF53300">
    <property type="entry name" value="vWA-like"/>
    <property type="match status" value="1"/>
</dbReference>
<dbReference type="InterPro" id="IPR002035">
    <property type="entry name" value="VWF_A"/>
</dbReference>
<keyword evidence="3" id="KW-1185">Reference proteome</keyword>
<dbReference type="EMBL" id="CAXDID020000002">
    <property type="protein sequence ID" value="CAL5971408.1"/>
    <property type="molecule type" value="Genomic_DNA"/>
</dbReference>